<dbReference type="EMBL" id="LAJG01000015">
    <property type="protein sequence ID" value="KKB79305.1"/>
    <property type="molecule type" value="Genomic_DNA"/>
</dbReference>
<evidence type="ECO:0000259" key="5">
    <source>
        <dbReference type="Pfam" id="PF00551"/>
    </source>
</evidence>
<sequence>MIILLAGAGDSTRIVYHYLSRYFHEITVILEEPVARKTMIRNRIKKVGLLRVASQLVFMIVLRSILARVFDARVREIVRDNDLDTSPIPEHALHRVSSVNSTECIDLVGRLGPRVIVVNGTRIISKRLLDSTNAKFINTHAGITPEYRGVHGGYWALYEGKQDRCGVTVHLVDSGIDTGEIISQAIIVPTKTDGFPTYPYLQISSALGLLRDAIDACMDERLETHPSKGRSAVWYHPGIFQYVAGLLRGIR</sequence>
<dbReference type="GO" id="GO:0006189">
    <property type="term" value="P:'de novo' IMP biosynthetic process"/>
    <property type="evidence" value="ECO:0007669"/>
    <property type="project" value="TreeGrafter"/>
</dbReference>
<dbReference type="PATRIC" id="fig|361041.3.peg.1138"/>
<evidence type="ECO:0000256" key="1">
    <source>
        <dbReference type="ARBA" id="ARBA00005054"/>
    </source>
</evidence>
<keyword evidence="4" id="KW-0658">Purine biosynthesis</keyword>
<dbReference type="SUPFAM" id="SSF53328">
    <property type="entry name" value="Formyltransferase"/>
    <property type="match status" value="1"/>
</dbReference>
<dbReference type="AlphaFoldDB" id="A0A0F5LAJ3"/>
<organism evidence="6 7">
    <name type="scientific">Devosia soli</name>
    <dbReference type="NCBI Taxonomy" id="361041"/>
    <lineage>
        <taxon>Bacteria</taxon>
        <taxon>Pseudomonadati</taxon>
        <taxon>Pseudomonadota</taxon>
        <taxon>Alphaproteobacteria</taxon>
        <taxon>Hyphomicrobiales</taxon>
        <taxon>Devosiaceae</taxon>
        <taxon>Devosia</taxon>
    </lineage>
</organism>
<dbReference type="STRING" id="361041.VW35_08940"/>
<keyword evidence="7" id="KW-1185">Reference proteome</keyword>
<proteinExistence type="predicted"/>
<evidence type="ECO:0000256" key="3">
    <source>
        <dbReference type="ARBA" id="ARBA00022679"/>
    </source>
</evidence>
<dbReference type="GO" id="GO:0004644">
    <property type="term" value="F:phosphoribosylglycinamide formyltransferase activity"/>
    <property type="evidence" value="ECO:0007669"/>
    <property type="project" value="UniProtKB-EC"/>
</dbReference>
<accession>A0A0F5LAJ3</accession>
<dbReference type="GO" id="GO:0005737">
    <property type="term" value="C:cytoplasm"/>
    <property type="evidence" value="ECO:0007669"/>
    <property type="project" value="TreeGrafter"/>
</dbReference>
<comment type="caution">
    <text evidence="6">The sequence shown here is derived from an EMBL/GenBank/DDBJ whole genome shotgun (WGS) entry which is preliminary data.</text>
</comment>
<dbReference type="OrthoDB" id="9802815at2"/>
<dbReference type="InterPro" id="IPR002376">
    <property type="entry name" value="Formyl_transf_N"/>
</dbReference>
<dbReference type="PANTHER" id="PTHR43369:SF2">
    <property type="entry name" value="PHOSPHORIBOSYLGLYCINAMIDE FORMYLTRANSFERASE"/>
    <property type="match status" value="1"/>
</dbReference>
<evidence type="ECO:0000313" key="7">
    <source>
        <dbReference type="Proteomes" id="UP000033514"/>
    </source>
</evidence>
<dbReference type="PANTHER" id="PTHR43369">
    <property type="entry name" value="PHOSPHORIBOSYLGLYCINAMIDE FORMYLTRANSFERASE"/>
    <property type="match status" value="1"/>
</dbReference>
<protein>
    <recommendedName>
        <fullName evidence="2">phosphoribosylglycinamide formyltransferase 1</fullName>
        <ecNumber evidence="2">2.1.2.2</ecNumber>
    </recommendedName>
</protein>
<evidence type="ECO:0000256" key="2">
    <source>
        <dbReference type="ARBA" id="ARBA00012254"/>
    </source>
</evidence>
<dbReference type="Proteomes" id="UP000033514">
    <property type="component" value="Unassembled WGS sequence"/>
</dbReference>
<name>A0A0F5LAJ3_9HYPH</name>
<keyword evidence="3" id="KW-0808">Transferase</keyword>
<evidence type="ECO:0000256" key="4">
    <source>
        <dbReference type="ARBA" id="ARBA00022755"/>
    </source>
</evidence>
<dbReference type="CDD" id="cd08653">
    <property type="entry name" value="FMT_core_like_3"/>
    <property type="match status" value="1"/>
</dbReference>
<feature type="domain" description="Formyl transferase N-terminal" evidence="5">
    <location>
        <begin position="93"/>
        <end position="186"/>
    </location>
</feature>
<gene>
    <name evidence="6" type="ORF">VW35_08940</name>
</gene>
<dbReference type="Pfam" id="PF00551">
    <property type="entry name" value="Formyl_trans_N"/>
    <property type="match status" value="1"/>
</dbReference>
<evidence type="ECO:0000313" key="6">
    <source>
        <dbReference type="EMBL" id="KKB79305.1"/>
    </source>
</evidence>
<dbReference type="InterPro" id="IPR036477">
    <property type="entry name" value="Formyl_transf_N_sf"/>
</dbReference>
<comment type="pathway">
    <text evidence="1">Purine metabolism; IMP biosynthesis via de novo pathway; N(2)-formyl-N(1)-(5-phospho-D-ribosyl)glycinamide from N(1)-(5-phospho-D-ribosyl)glycinamide (10-formyl THF route): step 1/1.</text>
</comment>
<dbReference type="EC" id="2.1.2.2" evidence="2"/>
<reference evidence="6 7" key="1">
    <citation type="submission" date="2015-03" db="EMBL/GenBank/DDBJ databases">
        <authorList>
            <person name="Hassan Y.I."/>
            <person name="Lepp D."/>
            <person name="Zhou T."/>
        </authorList>
    </citation>
    <scope>NUCLEOTIDE SEQUENCE [LARGE SCALE GENOMIC DNA]</scope>
    <source>
        <strain evidence="6 7">GH2-10</strain>
    </source>
</reference>
<dbReference type="Gene3D" id="3.40.50.170">
    <property type="entry name" value="Formyl transferase, N-terminal domain"/>
    <property type="match status" value="1"/>
</dbReference>